<dbReference type="RefSeq" id="WP_063455789.1">
    <property type="nucleotide sequence ID" value="NZ_CP115969.1"/>
</dbReference>
<name>A0AB35BW59_9GAMM</name>
<keyword evidence="7 11" id="KW-0378">Hydrolase</keyword>
<dbReference type="SUPFAM" id="SSF53187">
    <property type="entry name" value="Zn-dependent exopeptidases"/>
    <property type="match status" value="1"/>
</dbReference>
<dbReference type="CDD" id="cd02696">
    <property type="entry name" value="MurNAc-LAA"/>
    <property type="match status" value="1"/>
</dbReference>
<evidence type="ECO:0000313" key="12">
    <source>
        <dbReference type="Proteomes" id="UP000680020"/>
    </source>
</evidence>
<evidence type="ECO:0000313" key="11">
    <source>
        <dbReference type="EMBL" id="MBS7824042.1"/>
    </source>
</evidence>
<dbReference type="Proteomes" id="UP000680020">
    <property type="component" value="Unassembled WGS sequence"/>
</dbReference>
<dbReference type="SUPFAM" id="SSF54106">
    <property type="entry name" value="LysM domain"/>
    <property type="match status" value="1"/>
</dbReference>
<dbReference type="PANTHER" id="PTHR30404">
    <property type="entry name" value="N-ACETYLMURAMOYL-L-ALANINE AMIDASE"/>
    <property type="match status" value="1"/>
</dbReference>
<dbReference type="InterPro" id="IPR021731">
    <property type="entry name" value="AMIN_dom"/>
</dbReference>
<evidence type="ECO:0000256" key="1">
    <source>
        <dbReference type="ARBA" id="ARBA00001561"/>
    </source>
</evidence>
<evidence type="ECO:0000256" key="2">
    <source>
        <dbReference type="ARBA" id="ARBA00004418"/>
    </source>
</evidence>
<dbReference type="InterPro" id="IPR036779">
    <property type="entry name" value="LysM_dom_sf"/>
</dbReference>
<evidence type="ECO:0000256" key="6">
    <source>
        <dbReference type="ARBA" id="ARBA00022764"/>
    </source>
</evidence>
<keyword evidence="5" id="KW-0732">Signal</keyword>
<dbReference type="Gene3D" id="2.60.40.3500">
    <property type="match status" value="1"/>
</dbReference>
<evidence type="ECO:0000256" key="8">
    <source>
        <dbReference type="ARBA" id="ARBA00023316"/>
    </source>
</evidence>
<dbReference type="EMBL" id="JAGIBU010000001">
    <property type="protein sequence ID" value="MBS7824042.1"/>
    <property type="molecule type" value="Genomic_DNA"/>
</dbReference>
<comment type="subcellular location">
    <subcellularLocation>
        <location evidence="2">Periplasm</location>
    </subcellularLocation>
</comment>
<dbReference type="PROSITE" id="PS51782">
    <property type="entry name" value="LYSM"/>
    <property type="match status" value="1"/>
</dbReference>
<dbReference type="CDD" id="cd00118">
    <property type="entry name" value="LysM"/>
    <property type="match status" value="1"/>
</dbReference>
<proteinExistence type="inferred from homology"/>
<keyword evidence="6" id="KW-0574">Periplasm</keyword>
<dbReference type="GeneID" id="58262882"/>
<dbReference type="EC" id="3.5.1.28" evidence="4"/>
<dbReference type="InterPro" id="IPR018392">
    <property type="entry name" value="LysM"/>
</dbReference>
<dbReference type="InterPro" id="IPR050695">
    <property type="entry name" value="N-acetylmuramoyl_amidase_3"/>
</dbReference>
<sequence>MKQALHTLSRCIGVLIVLISSLHVAFAVTLVGQGASTTTPDGNLRIVFPLNERTAFTSFRLDSPPRLVVDIPNAQLRNKVQSLPIAGKNVAGVRLGTQQGTDLRIVVDLTQSVPGTTALVKGKQGYELVIMISQGATAVSRDTAIARGSEMVVAEQSSVQVAKQVPKKNVIVVIDPGHGGKDPGAIGQNKTREKDVVLAIGKKLRDRINKEPGMRAVMTRDSDRFIPLRERVLIAKRQKADMFISIHADAALNRSAWGASVYVLSTKGASSEAARLLAEKENRSDIIAGVKMSDKDNAIASMLLDISQDATIEASHELGAQILTQLQRDTKLHKQNVERANFAVLKAPDIPSVLVETGFISNPDDEKKLKNASHQNRLADDMMKGVRAYFKKRPAVELVYSTVAPPKKVNPTPVPPPTITARPNPTPAVPEVRLESQTQAKDAQVVFPELSLESQQNVQTAQVVAKPKPQPAVKRHTVQRGEALADIARRYRVSLESLLKINRLPSNQLRVPVGTVLVLP</sequence>
<accession>A0AB35BW59</accession>
<dbReference type="Gene3D" id="3.40.630.40">
    <property type="entry name" value="Zn-dependent exopeptidases"/>
    <property type="match status" value="1"/>
</dbReference>
<organism evidence="11 12">
    <name type="scientific">Wohlfahrtiimonas chitiniclastica</name>
    <dbReference type="NCBI Taxonomy" id="400946"/>
    <lineage>
        <taxon>Bacteria</taxon>
        <taxon>Pseudomonadati</taxon>
        <taxon>Pseudomonadota</taxon>
        <taxon>Gammaproteobacteria</taxon>
        <taxon>Cardiobacteriales</taxon>
        <taxon>Ignatzschineriaceae</taxon>
        <taxon>Wohlfahrtiimonas</taxon>
    </lineage>
</organism>
<dbReference type="AlphaFoldDB" id="A0AB35BW59"/>
<dbReference type="Pfam" id="PF01520">
    <property type="entry name" value="Amidase_3"/>
    <property type="match status" value="1"/>
</dbReference>
<evidence type="ECO:0000256" key="3">
    <source>
        <dbReference type="ARBA" id="ARBA00010860"/>
    </source>
</evidence>
<evidence type="ECO:0000256" key="7">
    <source>
        <dbReference type="ARBA" id="ARBA00022801"/>
    </source>
</evidence>
<dbReference type="Pfam" id="PF01476">
    <property type="entry name" value="LysM"/>
    <property type="match status" value="1"/>
</dbReference>
<gene>
    <name evidence="11" type="ORF">J7561_02345</name>
</gene>
<protein>
    <recommendedName>
        <fullName evidence="9">N-acetylmuramoyl-L-alanine amidase AmiC</fullName>
        <ecNumber evidence="4">3.5.1.28</ecNumber>
    </recommendedName>
</protein>
<dbReference type="GO" id="GO:0008745">
    <property type="term" value="F:N-acetylmuramoyl-L-alanine amidase activity"/>
    <property type="evidence" value="ECO:0007669"/>
    <property type="project" value="UniProtKB-EC"/>
</dbReference>
<dbReference type="FunFam" id="3.40.630.40:FF:000001">
    <property type="entry name" value="N-acetylmuramoyl-L-alanine amidase"/>
    <property type="match status" value="1"/>
</dbReference>
<dbReference type="PANTHER" id="PTHR30404:SF0">
    <property type="entry name" value="N-ACETYLMURAMOYL-L-ALANINE AMIDASE AMIC"/>
    <property type="match status" value="1"/>
</dbReference>
<evidence type="ECO:0000256" key="4">
    <source>
        <dbReference type="ARBA" id="ARBA00011901"/>
    </source>
</evidence>
<comment type="caution">
    <text evidence="11">The sequence shown here is derived from an EMBL/GenBank/DDBJ whole genome shotgun (WGS) entry which is preliminary data.</text>
</comment>
<comment type="catalytic activity">
    <reaction evidence="1">
        <text>Hydrolyzes the link between N-acetylmuramoyl residues and L-amino acid residues in certain cell-wall glycopeptides.</text>
        <dbReference type="EC" id="3.5.1.28"/>
    </reaction>
</comment>
<reference evidence="11" key="1">
    <citation type="submission" date="2021-03" db="EMBL/GenBank/DDBJ databases">
        <title>Identification and antibiotic profiling of Wohlfahrtiimonas chitiniclastica, an underestimated human pathogen.</title>
        <authorList>
            <person name="Kopf A."/>
            <person name="Bunk B."/>
            <person name="Coldewey S."/>
            <person name="Gunzer F."/>
            <person name="Riedel T."/>
            <person name="Schroettner P."/>
        </authorList>
    </citation>
    <scope>NUCLEOTIDE SEQUENCE</scope>
    <source>
        <strain evidence="11">DSM 100917</strain>
    </source>
</reference>
<keyword evidence="8" id="KW-0961">Cell wall biogenesis/degradation</keyword>
<dbReference type="GO" id="GO:0071555">
    <property type="term" value="P:cell wall organization"/>
    <property type="evidence" value="ECO:0007669"/>
    <property type="project" value="UniProtKB-KW"/>
</dbReference>
<dbReference type="Gene3D" id="3.10.350.10">
    <property type="entry name" value="LysM domain"/>
    <property type="match status" value="1"/>
</dbReference>
<dbReference type="GO" id="GO:0009253">
    <property type="term" value="P:peptidoglycan catabolic process"/>
    <property type="evidence" value="ECO:0007669"/>
    <property type="project" value="InterPro"/>
</dbReference>
<dbReference type="Pfam" id="PF11741">
    <property type="entry name" value="AMIN"/>
    <property type="match status" value="1"/>
</dbReference>
<dbReference type="SMART" id="SM00257">
    <property type="entry name" value="LysM"/>
    <property type="match status" value="1"/>
</dbReference>
<comment type="similarity">
    <text evidence="3">Belongs to the N-acetylmuramoyl-L-alanine amidase 3 family.</text>
</comment>
<evidence type="ECO:0000259" key="10">
    <source>
        <dbReference type="PROSITE" id="PS51782"/>
    </source>
</evidence>
<feature type="domain" description="LysM" evidence="10">
    <location>
        <begin position="474"/>
        <end position="519"/>
    </location>
</feature>
<dbReference type="InterPro" id="IPR002508">
    <property type="entry name" value="MurNAc-LAA_cat"/>
</dbReference>
<dbReference type="GO" id="GO:0030288">
    <property type="term" value="C:outer membrane-bounded periplasmic space"/>
    <property type="evidence" value="ECO:0007669"/>
    <property type="project" value="TreeGrafter"/>
</dbReference>
<evidence type="ECO:0000256" key="9">
    <source>
        <dbReference type="ARBA" id="ARBA00074581"/>
    </source>
</evidence>
<dbReference type="SMART" id="SM00646">
    <property type="entry name" value="Ami_3"/>
    <property type="match status" value="1"/>
</dbReference>
<evidence type="ECO:0000256" key="5">
    <source>
        <dbReference type="ARBA" id="ARBA00022729"/>
    </source>
</evidence>